<keyword evidence="3 7" id="KW-0234">DNA repair</keyword>
<dbReference type="Proteomes" id="UP000885847">
    <property type="component" value="Unassembled WGS sequence"/>
</dbReference>
<dbReference type="Gene3D" id="1.10.340.30">
    <property type="entry name" value="Hypothetical protein, domain 2"/>
    <property type="match status" value="1"/>
</dbReference>
<dbReference type="GO" id="GO:0006284">
    <property type="term" value="P:base-excision repair"/>
    <property type="evidence" value="ECO:0007669"/>
    <property type="project" value="UniProtKB-UniRule"/>
</dbReference>
<gene>
    <name evidence="7" type="primary">ogg</name>
    <name evidence="9" type="ORF">ENF18_08080</name>
</gene>
<dbReference type="EC" id="3.2.2.-" evidence="7"/>
<dbReference type="InterPro" id="IPR011257">
    <property type="entry name" value="DNA_glycosylase"/>
</dbReference>
<organism evidence="9">
    <name type="scientific">candidate division WOR-3 bacterium</name>
    <dbReference type="NCBI Taxonomy" id="2052148"/>
    <lineage>
        <taxon>Bacteria</taxon>
        <taxon>Bacteria division WOR-3</taxon>
    </lineage>
</organism>
<dbReference type="InterPro" id="IPR012092">
    <property type="entry name" value="DNA_glyclase/AP_lyase_Ogg"/>
</dbReference>
<dbReference type="EC" id="4.2.99.18" evidence="7"/>
<evidence type="ECO:0000259" key="8">
    <source>
        <dbReference type="SMART" id="SM00478"/>
    </source>
</evidence>
<evidence type="ECO:0000256" key="1">
    <source>
        <dbReference type="ARBA" id="ARBA00022763"/>
    </source>
</evidence>
<dbReference type="NCBIfam" id="NF002305">
    <property type="entry name" value="PRK01229.1"/>
    <property type="match status" value="1"/>
</dbReference>
<dbReference type="Pfam" id="PF22175">
    <property type="entry name" value="Ogg-HhH"/>
    <property type="match status" value="1"/>
</dbReference>
<evidence type="ECO:0000256" key="2">
    <source>
        <dbReference type="ARBA" id="ARBA00022801"/>
    </source>
</evidence>
<dbReference type="InterPro" id="IPR003265">
    <property type="entry name" value="HhH-GPD_domain"/>
</dbReference>
<keyword evidence="4 7" id="KW-0456">Lyase</keyword>
<keyword evidence="1 7" id="KW-0227">DNA damage</keyword>
<proteinExistence type="inferred from homology"/>
<evidence type="ECO:0000256" key="7">
    <source>
        <dbReference type="HAMAP-Rule" id="MF_00241"/>
    </source>
</evidence>
<comment type="similarity">
    <text evidence="7">Belongs to the type-2 OGG1 family.</text>
</comment>
<feature type="domain" description="HhH-GPD" evidence="8">
    <location>
        <begin position="46"/>
        <end position="209"/>
    </location>
</feature>
<dbReference type="EMBL" id="DQWE01000382">
    <property type="protein sequence ID" value="HDI83731.1"/>
    <property type="molecule type" value="Genomic_DNA"/>
</dbReference>
<evidence type="ECO:0000313" key="9">
    <source>
        <dbReference type="EMBL" id="HDI83731.1"/>
    </source>
</evidence>
<keyword evidence="2 7" id="KW-0378">Hydrolase</keyword>
<dbReference type="GO" id="GO:0016799">
    <property type="term" value="F:hydrolase activity, hydrolyzing N-glycosyl compounds"/>
    <property type="evidence" value="ECO:0007669"/>
    <property type="project" value="UniProtKB-UniRule"/>
</dbReference>
<dbReference type="SMART" id="SM00478">
    <property type="entry name" value="ENDO3c"/>
    <property type="match status" value="1"/>
</dbReference>
<comment type="catalytic activity">
    <reaction evidence="7">
        <text>2'-deoxyribonucleotide-(2'-deoxyribose 5'-phosphate)-2'-deoxyribonucleotide-DNA = a 3'-end 2'-deoxyribonucleotide-(2,3-dehydro-2,3-deoxyribose 5'-phosphate)-DNA + a 5'-end 5'-phospho-2'-deoxyribonucleoside-DNA + H(+)</text>
        <dbReference type="Rhea" id="RHEA:66592"/>
        <dbReference type="Rhea" id="RHEA-COMP:13180"/>
        <dbReference type="Rhea" id="RHEA-COMP:16897"/>
        <dbReference type="Rhea" id="RHEA-COMP:17067"/>
        <dbReference type="ChEBI" id="CHEBI:15378"/>
        <dbReference type="ChEBI" id="CHEBI:136412"/>
        <dbReference type="ChEBI" id="CHEBI:157695"/>
        <dbReference type="ChEBI" id="CHEBI:167181"/>
        <dbReference type="EC" id="4.2.99.18"/>
    </reaction>
</comment>
<dbReference type="GO" id="GO:0140078">
    <property type="term" value="F:class I DNA-(apurinic or apyrimidinic site) endonuclease activity"/>
    <property type="evidence" value="ECO:0007669"/>
    <property type="project" value="UniProtKB-EC"/>
</dbReference>
<feature type="active site" evidence="7">
    <location>
        <position position="154"/>
    </location>
</feature>
<keyword evidence="5 7" id="KW-0511">Multifunctional enzyme</keyword>
<feature type="active site" evidence="7">
    <location>
        <position position="135"/>
    </location>
</feature>
<dbReference type="PIRSF" id="PIRSF005954">
    <property type="entry name" value="Thrmst_ogg"/>
    <property type="match status" value="1"/>
</dbReference>
<keyword evidence="6 7" id="KW-0326">Glycosidase</keyword>
<dbReference type="Gene3D" id="1.10.1670.10">
    <property type="entry name" value="Helix-hairpin-Helix base-excision DNA repair enzymes (C-terminal)"/>
    <property type="match status" value="1"/>
</dbReference>
<comment type="caution">
    <text evidence="9">The sequence shown here is derived from an EMBL/GenBank/DDBJ whole genome shotgun (WGS) entry which is preliminary data.</text>
</comment>
<reference evidence="9" key="1">
    <citation type="journal article" date="2020" name="mSystems">
        <title>Genome- and Community-Level Interaction Insights into Carbon Utilization and Element Cycling Functions of Hydrothermarchaeota in Hydrothermal Sediment.</title>
        <authorList>
            <person name="Zhou Z."/>
            <person name="Liu Y."/>
            <person name="Xu W."/>
            <person name="Pan J."/>
            <person name="Luo Z.H."/>
            <person name="Li M."/>
        </authorList>
    </citation>
    <scope>NUCLEOTIDE SEQUENCE [LARGE SCALE GENOMIC DNA]</scope>
    <source>
        <strain evidence="9">HyVt-102</strain>
    </source>
</reference>
<sequence>MDVKHEIKELYRDVRPLIEKRLMEFRGIWEKGDDCAMFKEFIFCLLTPQSKAKICWDAVERMEQRSLLMNGDYREILDCLEGVRFKNKKAEYIIFSRAIFLDAGMPRVKPIISGFKSPEEAREFLVNDVKGMGYKEASHFLRNIGFGENLAILDRHILKNLKFLGKIKDVPKSISRKIYMELEKLFLKTAEELGIPSSHLDLLLWYKEAGEVFK</sequence>
<evidence type="ECO:0000256" key="5">
    <source>
        <dbReference type="ARBA" id="ARBA00023268"/>
    </source>
</evidence>
<evidence type="ECO:0000256" key="3">
    <source>
        <dbReference type="ARBA" id="ARBA00023204"/>
    </source>
</evidence>
<dbReference type="HAMAP" id="MF_00241">
    <property type="entry name" value="Ogg"/>
    <property type="match status" value="1"/>
</dbReference>
<dbReference type="SUPFAM" id="SSF48150">
    <property type="entry name" value="DNA-glycosylase"/>
    <property type="match status" value="1"/>
</dbReference>
<name>A0A7C0ZDK2_UNCW3</name>
<feature type="site" description="Important for guanine/8-oxoguanine distinction" evidence="7">
    <location>
        <position position="214"/>
    </location>
</feature>
<evidence type="ECO:0000256" key="4">
    <source>
        <dbReference type="ARBA" id="ARBA00023239"/>
    </source>
</evidence>
<dbReference type="AlphaFoldDB" id="A0A7C0ZDK2"/>
<comment type="function">
    <text evidence="7">Catalyzes the excision of an oxidatively damaged form of guanine (7,8-dihydro-8-oxoguanine = 8-oxoG) from DNA. Also cleaves the DNA backbone at apurinic/apyrimidinic sites (AP sites).</text>
</comment>
<accession>A0A7C0ZDK2</accession>
<dbReference type="InterPro" id="IPR023170">
    <property type="entry name" value="HhH_base_excis_C"/>
</dbReference>
<evidence type="ECO:0000256" key="6">
    <source>
        <dbReference type="ARBA" id="ARBA00023295"/>
    </source>
</evidence>
<protein>
    <recommendedName>
        <fullName evidence="7">8-oxoguanine DNA glycosylase/AP lyase</fullName>
    </recommendedName>
    <domain>
        <recommendedName>
            <fullName evidence="7">8-oxoguanine DNA glycosylase</fullName>
            <shortName evidence="7">8-oxoG DNA glycosylase</shortName>
            <ecNumber evidence="7">3.2.2.-</ecNumber>
        </recommendedName>
    </domain>
    <domain>
        <recommendedName>
            <fullName evidence="7">DNA-(apurinic or apyrimidinic site) lyase</fullName>
            <shortName evidence="7">AP lyase</shortName>
            <ecNumber evidence="7">4.2.99.18</ecNumber>
        </recommendedName>
    </domain>
</protein>